<dbReference type="Proteomes" id="UP000321412">
    <property type="component" value="Unassembled WGS sequence"/>
</dbReference>
<gene>
    <name evidence="1" type="ORF">FRC98_13170</name>
</gene>
<sequence length="905" mass="96506">MHGLYRGIPLTLLAALLGVGCGSEVQQSRDGGDRYALSAAELADVENRQLTLHLPDACSEGQDPLLCERWLGHRDGSIGVTHHHQRVSFSIEEVDEQGRFRIAAYPDCNRDARIAAAEEARTPEPHEGDIEIHPYEGSETGEEGIVEVEGEAPPLLGDEAHQVVAPPSDGVGNREIVREALAFSPFEECRRLVVPSATPASPVELVDPATADAGSWWQVRRVEEERPVFVNTDDCPGGECQIGLVLDENEMLVAMHRDEAQRRAQQLMNLSWWSSAVNTVGGAVEDTWNSGVATVSQAAQSVGTVTQVTKLGNKNLYVSAATPAARLYDAAAQEGPQALSLANGVVNDGAVYAQIGASYATIAGDAILEGAVYIGEYIQQNACFLGVATGLSTAVADEAAFYEAPLEVIAQTFAEELATSAAVDALMADHNGVFYQTINTAASAIAIPTSLVSSRFNTAEWRDILIDILISALSGDVRGGFVGIIIGKLSQAICKGLSHALSPADAVTSVIHTNGIGDACLDNIKTLALERTNRGDDLCWAMRDEITIAAAQQAARNAAPSSPNDPFSHMMHSINRAIRCPANPEAHGYQSLLEGVGCTTSEVYLSTETPVDPSTVLNTDHQWTRTDNWFATLSCGSGKAAVGMCSSGGNPDCYGKPKELLCASRPGGGSLVSNSHYVDLRHNYDNTGMGMCPNGYVMTDFCSSGGNKDCGGDSQAMRCRPLAADLQIDYAGCTVKEAKTWDARLQATSPNDVIVGICTSGRNADCGLNSDLTKSALFCPIRPATNDGTHTLFQYFNGGDDLLTKYIGESPWRYHYTGSFQVYTSPGTNRIPLYRCLIGGDHFASLVSSCEGQRSEGLLGYISTVQGQGQPIYRCTGHGNHRITTDRASCTDNGYNIEGTLGYTP</sequence>
<keyword evidence="2" id="KW-1185">Reference proteome</keyword>
<accession>A0A5C6X8K0</accession>
<dbReference type="AlphaFoldDB" id="A0A5C6X8K0"/>
<reference evidence="1 2" key="1">
    <citation type="submission" date="2019-08" db="EMBL/GenBank/DDBJ databases">
        <title>Bradymonadales sp. TMQ4.</title>
        <authorList>
            <person name="Liang Q."/>
        </authorList>
    </citation>
    <scope>NUCLEOTIDE SEQUENCE [LARGE SCALE GENOMIC DNA]</scope>
    <source>
        <strain evidence="1 2">TMQ4</strain>
    </source>
</reference>
<name>A0A5C6X8K0_9DELT</name>
<evidence type="ECO:0000313" key="1">
    <source>
        <dbReference type="EMBL" id="TXD36071.1"/>
    </source>
</evidence>
<comment type="caution">
    <text evidence="1">The sequence shown here is derived from an EMBL/GenBank/DDBJ whole genome shotgun (WGS) entry which is preliminary data.</text>
</comment>
<evidence type="ECO:0000313" key="2">
    <source>
        <dbReference type="Proteomes" id="UP000321412"/>
    </source>
</evidence>
<dbReference type="EMBL" id="VOSM01000006">
    <property type="protein sequence ID" value="TXD36071.1"/>
    <property type="molecule type" value="Genomic_DNA"/>
</dbReference>
<dbReference type="OrthoDB" id="5482818at2"/>
<organism evidence="1 2">
    <name type="scientific">Lujinxingia vulgaris</name>
    <dbReference type="NCBI Taxonomy" id="2600176"/>
    <lineage>
        <taxon>Bacteria</taxon>
        <taxon>Deltaproteobacteria</taxon>
        <taxon>Bradymonadales</taxon>
        <taxon>Lujinxingiaceae</taxon>
        <taxon>Lujinxingia</taxon>
    </lineage>
</organism>
<proteinExistence type="predicted"/>
<dbReference type="RefSeq" id="WP_146981908.1">
    <property type="nucleotide sequence ID" value="NZ_VOSM01000006.1"/>
</dbReference>
<protein>
    <submittedName>
        <fullName evidence="1">Uncharacterized protein</fullName>
    </submittedName>
</protein>
<dbReference type="PROSITE" id="PS51257">
    <property type="entry name" value="PROKAR_LIPOPROTEIN"/>
    <property type="match status" value="1"/>
</dbReference>